<dbReference type="Proteomes" id="UP000327424">
    <property type="component" value="Chromosome"/>
</dbReference>
<keyword evidence="2" id="KW-0175">Coiled coil</keyword>
<accession>A0A5J6WRA4</accession>
<evidence type="ECO:0000256" key="2">
    <source>
        <dbReference type="SAM" id="Coils"/>
    </source>
</evidence>
<proteinExistence type="inferred from homology"/>
<dbReference type="AlphaFoldDB" id="A0A5J6WRA4"/>
<evidence type="ECO:0000313" key="3">
    <source>
        <dbReference type="EMBL" id="QFI39435.1"/>
    </source>
</evidence>
<feature type="coiled-coil region" evidence="2">
    <location>
        <begin position="184"/>
        <end position="218"/>
    </location>
</feature>
<dbReference type="Pfam" id="PF04337">
    <property type="entry name" value="DUF480"/>
    <property type="match status" value="1"/>
</dbReference>
<dbReference type="InterPro" id="IPR007432">
    <property type="entry name" value="DUF480"/>
</dbReference>
<dbReference type="PANTHER" id="PTHR38768">
    <property type="entry name" value="UPF0502 PROTEIN YCEH"/>
    <property type="match status" value="1"/>
</dbReference>
<gene>
    <name evidence="3" type="ORF">FR932_17115</name>
</gene>
<keyword evidence="4" id="KW-1185">Reference proteome</keyword>
<comment type="similarity">
    <text evidence="1">Belongs to the UPF0502 family.</text>
</comment>
<dbReference type="OrthoDB" id="9784785at2"/>
<dbReference type="EMBL" id="CP044399">
    <property type="protein sequence ID" value="QFI39435.1"/>
    <property type="molecule type" value="Genomic_DNA"/>
</dbReference>
<organism evidence="3 4">
    <name type="scientific">Moritella marina ATCC 15381</name>
    <dbReference type="NCBI Taxonomy" id="1202962"/>
    <lineage>
        <taxon>Bacteria</taxon>
        <taxon>Pseudomonadati</taxon>
        <taxon>Pseudomonadota</taxon>
        <taxon>Gammaproteobacteria</taxon>
        <taxon>Alteromonadales</taxon>
        <taxon>Moritellaceae</taxon>
        <taxon>Moritella</taxon>
    </lineage>
</organism>
<dbReference type="KEGG" id="mmaa:FR932_17115"/>
<dbReference type="InterPro" id="IPR036390">
    <property type="entry name" value="WH_DNA-bd_sf"/>
</dbReference>
<dbReference type="SUPFAM" id="SSF46785">
    <property type="entry name" value="Winged helix' DNA-binding domain"/>
    <property type="match status" value="2"/>
</dbReference>
<dbReference type="RefSeq" id="WP_019441220.1">
    <property type="nucleotide sequence ID" value="NZ_ALOE01000014.1"/>
</dbReference>
<dbReference type="Gene3D" id="1.10.10.10">
    <property type="entry name" value="Winged helix-like DNA-binding domain superfamily/Winged helix DNA-binding domain"/>
    <property type="match status" value="2"/>
</dbReference>
<evidence type="ECO:0000313" key="4">
    <source>
        <dbReference type="Proteomes" id="UP000327424"/>
    </source>
</evidence>
<reference evidence="3 4" key="1">
    <citation type="submission" date="2019-09" db="EMBL/GenBank/DDBJ databases">
        <title>Hybrid Assembly of the complete Genome of the Deep-Sea Bacterium Moritella marina from long Nanopore and Illumina reads.</title>
        <authorList>
            <person name="Magin S."/>
            <person name="Georgoulis A."/>
            <person name="Papadimitriou K."/>
            <person name="Iliakis G."/>
            <person name="Vorgias C.E."/>
        </authorList>
    </citation>
    <scope>NUCLEOTIDE SEQUENCE [LARGE SCALE GENOMIC DNA]</scope>
    <source>
        <strain evidence="3 4">MP-1</strain>
    </source>
</reference>
<dbReference type="InterPro" id="IPR036388">
    <property type="entry name" value="WH-like_DNA-bd_sf"/>
</dbReference>
<evidence type="ECO:0000256" key="1">
    <source>
        <dbReference type="HAMAP-Rule" id="MF_01584"/>
    </source>
</evidence>
<sequence>MDELSLHETRVLGALIEKEHTTPDNYPLSLNSLTSACNQKSSREPVLSLSQDEVQNIVDDLVKKHLVINDENGGKRSAKIRHRFGNTEFSKIRFNPQQLAILTLLFLRGPQTPGELRTRSARQYAFNDVQEVETALDQLANHEQGPFIVKLNREPGQSACRYAHLFSGAVTSTATATGNSALASSNSADENNALATRVDELEQEVATLKAQLTALQETVALLSE</sequence>
<name>A0A5J6WRA4_MORMI</name>
<protein>
    <submittedName>
        <fullName evidence="3">DUF480 domain-containing protein</fullName>
    </submittedName>
</protein>
<dbReference type="PANTHER" id="PTHR38768:SF1">
    <property type="entry name" value="UPF0502 PROTEIN YCEH"/>
    <property type="match status" value="1"/>
</dbReference>
<dbReference type="HAMAP" id="MF_01584">
    <property type="entry name" value="UPF0502"/>
    <property type="match status" value="1"/>
</dbReference>